<reference evidence="1 2" key="1">
    <citation type="submission" date="2020-03" db="EMBL/GenBank/DDBJ databases">
        <title>WGS of actinomycetes isolated from Thailand.</title>
        <authorList>
            <person name="Thawai C."/>
        </authorList>
    </citation>
    <scope>NUCLEOTIDE SEQUENCE [LARGE SCALE GENOMIC DNA]</scope>
    <source>
        <strain evidence="1 2">SBST2-5</strain>
    </source>
</reference>
<dbReference type="GO" id="GO:0016740">
    <property type="term" value="F:transferase activity"/>
    <property type="evidence" value="ECO:0007669"/>
    <property type="project" value="UniProtKB-KW"/>
</dbReference>
<organism evidence="1 2">
    <name type="scientific">Streptomyces composti</name>
    <dbReference type="NCBI Taxonomy" id="2720025"/>
    <lineage>
        <taxon>Bacteria</taxon>
        <taxon>Bacillati</taxon>
        <taxon>Actinomycetota</taxon>
        <taxon>Actinomycetes</taxon>
        <taxon>Kitasatosporales</taxon>
        <taxon>Streptomycetaceae</taxon>
        <taxon>Streptomyces</taxon>
    </lineage>
</organism>
<keyword evidence="2" id="KW-1185">Reference proteome</keyword>
<proteinExistence type="predicted"/>
<keyword evidence="1" id="KW-0808">Transferase</keyword>
<dbReference type="Gene3D" id="3.90.470.20">
    <property type="entry name" value="4'-phosphopantetheinyl transferase domain"/>
    <property type="match status" value="1"/>
</dbReference>
<evidence type="ECO:0000313" key="1">
    <source>
        <dbReference type="EMBL" id="NJP53834.1"/>
    </source>
</evidence>
<dbReference type="RefSeq" id="WP_167998656.1">
    <property type="nucleotide sequence ID" value="NZ_JAATEM010000049.1"/>
</dbReference>
<name>A0ABX1AIW1_9ACTN</name>
<dbReference type="SUPFAM" id="SSF56214">
    <property type="entry name" value="4'-phosphopantetheinyl transferase"/>
    <property type="match status" value="1"/>
</dbReference>
<comment type="caution">
    <text evidence="1">The sequence shown here is derived from an EMBL/GenBank/DDBJ whole genome shotgun (WGS) entry which is preliminary data.</text>
</comment>
<dbReference type="InterPro" id="IPR037143">
    <property type="entry name" value="4-PPantetheinyl_Trfase_dom_sf"/>
</dbReference>
<protein>
    <submittedName>
        <fullName evidence="1">4'-phosphopantetheinyl transferase superfamily protein</fullName>
    </submittedName>
</protein>
<evidence type="ECO:0000313" key="2">
    <source>
        <dbReference type="Proteomes" id="UP000730591"/>
    </source>
</evidence>
<gene>
    <name evidence="1" type="ORF">HCJ93_28145</name>
</gene>
<sequence length="194" mass="20203">MHVFSVTEEVRDDELGPVVARLLGRTPSEVRLRHDGFGRPRLDAEAIALSVCRDQGTLLLALSAAGSVALSAATVPASFGTGALLPFTRAEREHAERTPADRRTTVLTQLWTRKEAALRLVGRGGFARAAELDVLVDGTDGSVLVPQAGMLGAGGTAYVGDLPAAPGTVASLATSEPAGEVRVWQVRCPVPVGS</sequence>
<accession>A0ABX1AIW1</accession>
<dbReference type="EMBL" id="JAATEM010000049">
    <property type="protein sequence ID" value="NJP53834.1"/>
    <property type="molecule type" value="Genomic_DNA"/>
</dbReference>
<dbReference type="Proteomes" id="UP000730591">
    <property type="component" value="Unassembled WGS sequence"/>
</dbReference>